<evidence type="ECO:0000256" key="10">
    <source>
        <dbReference type="ARBA" id="ARBA00030308"/>
    </source>
</evidence>
<dbReference type="PROSITE" id="PS00893">
    <property type="entry name" value="NUDIX_BOX"/>
    <property type="match status" value="1"/>
</dbReference>
<dbReference type="SUPFAM" id="SSF55811">
    <property type="entry name" value="Nudix"/>
    <property type="match status" value="1"/>
</dbReference>
<dbReference type="InterPro" id="IPR020084">
    <property type="entry name" value="NUDIX_hydrolase_CS"/>
</dbReference>
<name>A0A7Y0LDQ0_9GAMM</name>
<dbReference type="InterPro" id="IPR015797">
    <property type="entry name" value="NUDIX_hydrolase-like_dom_sf"/>
</dbReference>
<proteinExistence type="inferred from homology"/>
<accession>A0A7Y0LDQ0</accession>
<dbReference type="GO" id="GO:0006753">
    <property type="term" value="P:nucleoside phosphate metabolic process"/>
    <property type="evidence" value="ECO:0007669"/>
    <property type="project" value="TreeGrafter"/>
</dbReference>
<feature type="binding site" evidence="13">
    <location>
        <position position="156"/>
    </location>
    <ligand>
        <name>Mg(2+)</name>
        <dbReference type="ChEBI" id="CHEBI:18420"/>
        <label>1</label>
    </ligand>
</feature>
<dbReference type="Proteomes" id="UP000568664">
    <property type="component" value="Unassembled WGS sequence"/>
</dbReference>
<feature type="short sequence motif" description="Nudix box" evidence="14">
    <location>
        <begin position="87"/>
        <end position="109"/>
    </location>
</feature>
<evidence type="ECO:0000256" key="2">
    <source>
        <dbReference type="ARBA" id="ARBA00007482"/>
    </source>
</evidence>
<keyword evidence="7 13" id="KW-0460">Magnesium</keyword>
<dbReference type="EMBL" id="JABBXH010000003">
    <property type="protein sequence ID" value="NMP32262.1"/>
    <property type="molecule type" value="Genomic_DNA"/>
</dbReference>
<feature type="binding site" evidence="13">
    <location>
        <position position="106"/>
    </location>
    <ligand>
        <name>Mg(2+)</name>
        <dbReference type="ChEBI" id="CHEBI:18420"/>
        <label>1</label>
    </ligand>
</feature>
<gene>
    <name evidence="16" type="ORF">HII17_11845</name>
</gene>
<evidence type="ECO:0000256" key="9">
    <source>
        <dbReference type="ARBA" id="ARBA00030162"/>
    </source>
</evidence>
<keyword evidence="17" id="KW-1185">Reference proteome</keyword>
<feature type="domain" description="Nudix hydrolase" evidence="15">
    <location>
        <begin position="45"/>
        <end position="185"/>
    </location>
</feature>
<dbReference type="PANTHER" id="PTHR11839:SF5">
    <property type="entry name" value="ADP-RIBOSE PYROPHOSPHATASE"/>
    <property type="match status" value="1"/>
</dbReference>
<organism evidence="16 17">
    <name type="scientific">Thalassotalea algicola</name>
    <dbReference type="NCBI Taxonomy" id="2716224"/>
    <lineage>
        <taxon>Bacteria</taxon>
        <taxon>Pseudomonadati</taxon>
        <taxon>Pseudomonadota</taxon>
        <taxon>Gammaproteobacteria</taxon>
        <taxon>Alteromonadales</taxon>
        <taxon>Colwelliaceae</taxon>
        <taxon>Thalassotalea</taxon>
    </lineage>
</organism>
<feature type="binding site" evidence="13">
    <location>
        <position position="86"/>
    </location>
    <ligand>
        <name>Mg(2+)</name>
        <dbReference type="ChEBI" id="CHEBI:18420"/>
        <label>1</label>
    </ligand>
</feature>
<dbReference type="Pfam" id="PF00293">
    <property type="entry name" value="NUDIX"/>
    <property type="match status" value="1"/>
</dbReference>
<dbReference type="Gene3D" id="3.90.79.10">
    <property type="entry name" value="Nucleoside Triphosphate Pyrophosphohydrolase"/>
    <property type="match status" value="1"/>
</dbReference>
<comment type="function">
    <text evidence="8">Acts on ADP-mannose and ADP-glucose as well as ADP-ribose. Prevents glycogen biosynthesis. The reaction catalyzed by this enzyme is a limiting step of the gluconeogenic process.</text>
</comment>
<evidence type="ECO:0000256" key="6">
    <source>
        <dbReference type="ARBA" id="ARBA00022801"/>
    </source>
</evidence>
<evidence type="ECO:0000313" key="17">
    <source>
        <dbReference type="Proteomes" id="UP000568664"/>
    </source>
</evidence>
<evidence type="ECO:0000256" key="14">
    <source>
        <dbReference type="PIRSR" id="PIRSR604385-3"/>
    </source>
</evidence>
<keyword evidence="6" id="KW-0378">Hydrolase</keyword>
<dbReference type="CDD" id="cd24155">
    <property type="entry name" value="NUDIX_ADPRase"/>
    <property type="match status" value="1"/>
</dbReference>
<reference evidence="16 17" key="1">
    <citation type="submission" date="2020-04" db="EMBL/GenBank/DDBJ databases">
        <title>Thalassotalea sp. M1531, isolated from the surface of marine red alga.</title>
        <authorList>
            <person name="Pang L."/>
            <person name="Lu D.-C."/>
        </authorList>
    </citation>
    <scope>NUCLEOTIDE SEQUENCE [LARGE SCALE GENOMIC DNA]</scope>
    <source>
        <strain evidence="16 17">M1531</strain>
    </source>
</reference>
<comment type="similarity">
    <text evidence="2">Belongs to the Nudix hydrolase family. NudF subfamily.</text>
</comment>
<evidence type="ECO:0000256" key="5">
    <source>
        <dbReference type="ARBA" id="ARBA00022723"/>
    </source>
</evidence>
<dbReference type="PROSITE" id="PS51462">
    <property type="entry name" value="NUDIX"/>
    <property type="match status" value="1"/>
</dbReference>
<evidence type="ECO:0000256" key="8">
    <source>
        <dbReference type="ARBA" id="ARBA00025164"/>
    </source>
</evidence>
<dbReference type="GO" id="GO:0019693">
    <property type="term" value="P:ribose phosphate metabolic process"/>
    <property type="evidence" value="ECO:0007669"/>
    <property type="project" value="TreeGrafter"/>
</dbReference>
<evidence type="ECO:0000256" key="4">
    <source>
        <dbReference type="ARBA" id="ARBA00013297"/>
    </source>
</evidence>
<evidence type="ECO:0000313" key="16">
    <source>
        <dbReference type="EMBL" id="NMP32262.1"/>
    </source>
</evidence>
<dbReference type="GO" id="GO:0047631">
    <property type="term" value="F:ADP-ribose diphosphatase activity"/>
    <property type="evidence" value="ECO:0007669"/>
    <property type="project" value="UniProtKB-EC"/>
</dbReference>
<evidence type="ECO:0000256" key="13">
    <source>
        <dbReference type="PIRSR" id="PIRSR604385-2"/>
    </source>
</evidence>
<sequence length="208" mass="23325">MSELDVRILDKKCRFQGFFTIEEYQVSHKLFNGGMSKVLNREIFERGDAVAVIPYDPVRNSLIVVEQFRVGAIRTQTNPWLIEFIAGMFSDNESPVDVAVREAKEEANIVLEPDKMRHIMTYLSSPGGTSEQLHLYAAPVDARNVGGVFGLEEEGEDIKVHEIGLNDALALINDGTINNAMTIIGIQWLALNYSQLQSHWADNDKTKS</sequence>
<feature type="binding site" evidence="13">
    <location>
        <position position="102"/>
    </location>
    <ligand>
        <name>Mg(2+)</name>
        <dbReference type="ChEBI" id="CHEBI:18420"/>
        <label>1</label>
    </ligand>
</feature>
<dbReference type="GO" id="GO:0005829">
    <property type="term" value="C:cytosol"/>
    <property type="evidence" value="ECO:0007669"/>
    <property type="project" value="TreeGrafter"/>
</dbReference>
<comment type="catalytic activity">
    <reaction evidence="12">
        <text>ADP-D-ribose + H2O = D-ribose 5-phosphate + AMP + 2 H(+)</text>
        <dbReference type="Rhea" id="RHEA:10412"/>
        <dbReference type="ChEBI" id="CHEBI:15377"/>
        <dbReference type="ChEBI" id="CHEBI:15378"/>
        <dbReference type="ChEBI" id="CHEBI:57967"/>
        <dbReference type="ChEBI" id="CHEBI:78346"/>
        <dbReference type="ChEBI" id="CHEBI:456215"/>
        <dbReference type="EC" id="3.6.1.13"/>
    </reaction>
</comment>
<comment type="caution">
    <text evidence="16">The sequence shown here is derived from an EMBL/GenBank/DDBJ whole genome shotgun (WGS) entry which is preliminary data.</text>
</comment>
<dbReference type="GO" id="GO:0019144">
    <property type="term" value="F:ADP-sugar diphosphatase activity"/>
    <property type="evidence" value="ECO:0007669"/>
    <property type="project" value="TreeGrafter"/>
</dbReference>
<evidence type="ECO:0000256" key="1">
    <source>
        <dbReference type="ARBA" id="ARBA00001946"/>
    </source>
</evidence>
<dbReference type="EC" id="3.6.1.13" evidence="3"/>
<keyword evidence="5 13" id="KW-0479">Metal-binding</keyword>
<evidence type="ECO:0000256" key="11">
    <source>
        <dbReference type="ARBA" id="ARBA00033056"/>
    </source>
</evidence>
<evidence type="ECO:0000256" key="12">
    <source>
        <dbReference type="ARBA" id="ARBA00049546"/>
    </source>
</evidence>
<dbReference type="PANTHER" id="PTHR11839">
    <property type="entry name" value="UDP/ADP-SUGAR PYROPHOSPHATASE"/>
    <property type="match status" value="1"/>
</dbReference>
<dbReference type="InterPro" id="IPR004385">
    <property type="entry name" value="NDP_pyrophosphatase"/>
</dbReference>
<dbReference type="GO" id="GO:0046872">
    <property type="term" value="F:metal ion binding"/>
    <property type="evidence" value="ECO:0007669"/>
    <property type="project" value="UniProtKB-KW"/>
</dbReference>
<dbReference type="NCBIfam" id="TIGR00052">
    <property type="entry name" value="nudix-type nucleoside diphosphatase, YffH/AdpP family"/>
    <property type="match status" value="1"/>
</dbReference>
<dbReference type="InterPro" id="IPR000086">
    <property type="entry name" value="NUDIX_hydrolase_dom"/>
</dbReference>
<protein>
    <recommendedName>
        <fullName evidence="4">ADP-ribose pyrophosphatase</fullName>
        <ecNumber evidence="3">3.6.1.13</ecNumber>
    </recommendedName>
    <alternativeName>
        <fullName evidence="9">ADP-ribose diphosphatase</fullName>
    </alternativeName>
    <alternativeName>
        <fullName evidence="11">ADP-ribose phosphohydrolase</fullName>
    </alternativeName>
    <alternativeName>
        <fullName evidence="10">Adenosine diphosphoribose pyrophosphatase</fullName>
    </alternativeName>
</protein>
<evidence type="ECO:0000256" key="3">
    <source>
        <dbReference type="ARBA" id="ARBA00012453"/>
    </source>
</evidence>
<evidence type="ECO:0000259" key="15">
    <source>
        <dbReference type="PROSITE" id="PS51462"/>
    </source>
</evidence>
<comment type="cofactor">
    <cofactor evidence="1 13">
        <name>Mg(2+)</name>
        <dbReference type="ChEBI" id="CHEBI:18420"/>
    </cofactor>
</comment>
<evidence type="ECO:0000256" key="7">
    <source>
        <dbReference type="ARBA" id="ARBA00022842"/>
    </source>
</evidence>
<dbReference type="AlphaFoldDB" id="A0A7Y0LDQ0"/>